<dbReference type="Proteomes" id="UP001176940">
    <property type="component" value="Unassembled WGS sequence"/>
</dbReference>
<evidence type="ECO:0000256" key="2">
    <source>
        <dbReference type="ARBA" id="ARBA00010770"/>
    </source>
</evidence>
<evidence type="ECO:0000256" key="3">
    <source>
        <dbReference type="SAM" id="MobiDB-lite"/>
    </source>
</evidence>
<organism evidence="5 6">
    <name type="scientific">Ranitomeya imitator</name>
    <name type="common">mimic poison frog</name>
    <dbReference type="NCBI Taxonomy" id="111125"/>
    <lineage>
        <taxon>Eukaryota</taxon>
        <taxon>Metazoa</taxon>
        <taxon>Chordata</taxon>
        <taxon>Craniata</taxon>
        <taxon>Vertebrata</taxon>
        <taxon>Euteleostomi</taxon>
        <taxon>Amphibia</taxon>
        <taxon>Batrachia</taxon>
        <taxon>Anura</taxon>
        <taxon>Neobatrachia</taxon>
        <taxon>Hyloidea</taxon>
        <taxon>Dendrobatidae</taxon>
        <taxon>Dendrobatinae</taxon>
        <taxon>Ranitomeya</taxon>
    </lineage>
</organism>
<feature type="domain" description="CRIB" evidence="4">
    <location>
        <begin position="31"/>
        <end position="45"/>
    </location>
</feature>
<proteinExistence type="inferred from homology"/>
<feature type="compositionally biased region" description="Low complexity" evidence="3">
    <location>
        <begin position="159"/>
        <end position="175"/>
    </location>
</feature>
<evidence type="ECO:0000256" key="1">
    <source>
        <dbReference type="ARBA" id="ARBA00004184"/>
    </source>
</evidence>
<dbReference type="InterPro" id="IPR029273">
    <property type="entry name" value="Cdc42_effect-like"/>
</dbReference>
<dbReference type="Pfam" id="PF00786">
    <property type="entry name" value="PBD"/>
    <property type="match status" value="1"/>
</dbReference>
<evidence type="ECO:0000313" key="6">
    <source>
        <dbReference type="Proteomes" id="UP001176940"/>
    </source>
</evidence>
<evidence type="ECO:0000313" key="5">
    <source>
        <dbReference type="EMBL" id="CAJ0940399.1"/>
    </source>
</evidence>
<sequence>MPAKTPMYLKTSTPKRGKKPKLRDVLSREMISPPLGDFRHSAHIGLDGEEDMFGELSFLQGKYDLLPNLGRKLTLQNTDHRLDHEFHDSDGSFRPLKNAISLPVFTGTQSKERAPPKPPRLHLEEVPSQRSMSISYGEGCFRREEDMSFSSISKEENSRSLTVSTSSSEASITGSGMFSPGCGTDGSESKMDNLDSQNQDNSLSESLFGLELDLGPSILDDVLRIMDDYKAS</sequence>
<accession>A0ABN9LHY2</accession>
<feature type="region of interest" description="Disordered" evidence="3">
    <location>
        <begin position="148"/>
        <end position="202"/>
    </location>
</feature>
<reference evidence="5" key="1">
    <citation type="submission" date="2023-07" db="EMBL/GenBank/DDBJ databases">
        <authorList>
            <person name="Stuckert A."/>
        </authorList>
    </citation>
    <scope>NUCLEOTIDE SEQUENCE</scope>
</reference>
<gene>
    <name evidence="5" type="ORF">RIMI_LOCUS8558550</name>
</gene>
<dbReference type="EMBL" id="CAUEEQ010017078">
    <property type="protein sequence ID" value="CAJ0940399.1"/>
    <property type="molecule type" value="Genomic_DNA"/>
</dbReference>
<dbReference type="InterPro" id="IPR000095">
    <property type="entry name" value="CRIB_dom"/>
</dbReference>
<name>A0ABN9LHY2_9NEOB</name>
<dbReference type="InterPro" id="IPR051296">
    <property type="entry name" value="Cdc42_Effector_BORG/CEP"/>
</dbReference>
<comment type="similarity">
    <text evidence="2">Belongs to the BORG/CEP family.</text>
</comment>
<dbReference type="PANTHER" id="PTHR15344">
    <property type="entry name" value="CDC42 EFFECTOR PROTEIN BORG"/>
    <property type="match status" value="1"/>
</dbReference>
<feature type="region of interest" description="Disordered" evidence="3">
    <location>
        <begin position="1"/>
        <end position="23"/>
    </location>
</feature>
<dbReference type="Pfam" id="PF14957">
    <property type="entry name" value="BORG_CEP"/>
    <property type="match status" value="1"/>
</dbReference>
<dbReference type="SMART" id="SM00285">
    <property type="entry name" value="PBD"/>
    <property type="match status" value="1"/>
</dbReference>
<dbReference type="PANTHER" id="PTHR15344:SF2">
    <property type="entry name" value="CDC42 EFFECTOR PROTEIN 2"/>
    <property type="match status" value="1"/>
</dbReference>
<comment type="subcellular location">
    <subcellularLocation>
        <location evidence="1">Endomembrane system</location>
        <topology evidence="1">Peripheral membrane protein</topology>
    </subcellularLocation>
</comment>
<keyword evidence="6" id="KW-1185">Reference proteome</keyword>
<evidence type="ECO:0000259" key="4">
    <source>
        <dbReference type="PROSITE" id="PS50108"/>
    </source>
</evidence>
<protein>
    <recommendedName>
        <fullName evidence="4">CRIB domain-containing protein</fullName>
    </recommendedName>
</protein>
<feature type="region of interest" description="Disordered" evidence="3">
    <location>
        <begin position="107"/>
        <end position="129"/>
    </location>
</feature>
<dbReference type="PROSITE" id="PS50108">
    <property type="entry name" value="CRIB"/>
    <property type="match status" value="1"/>
</dbReference>
<feature type="compositionally biased region" description="Basic and acidic residues" evidence="3">
    <location>
        <begin position="110"/>
        <end position="127"/>
    </location>
</feature>
<comment type="caution">
    <text evidence="5">The sequence shown here is derived from an EMBL/GenBank/DDBJ whole genome shotgun (WGS) entry which is preliminary data.</text>
</comment>